<dbReference type="AlphaFoldDB" id="A0AAQ3N2M2"/>
<evidence type="ECO:0000256" key="1">
    <source>
        <dbReference type="ARBA" id="ARBA00005814"/>
    </source>
</evidence>
<proteinExistence type="inferred from homology"/>
<evidence type="ECO:0000313" key="5">
    <source>
        <dbReference type="Proteomes" id="UP001374535"/>
    </source>
</evidence>
<dbReference type="SUPFAM" id="SSF52540">
    <property type="entry name" value="P-loop containing nucleoside triphosphate hydrolases"/>
    <property type="match status" value="1"/>
</dbReference>
<accession>A0AAQ3N2M2</accession>
<dbReference type="Proteomes" id="UP001374535">
    <property type="component" value="Chromosome 7"/>
</dbReference>
<sequence length="119" mass="12836">MEIEAATAKEKGVAECGETMEVSEKRGMYLVWEDLTVVVPNFGDGHTKRLLNGLSGYAEPNKIMAIMGPSGSGKSTLLDALAGSFQLLSVHHWCVSAHKDKKAELNLDMENIAGTLKSE</sequence>
<protein>
    <recommendedName>
        <fullName evidence="3">ABC transporter domain-containing protein</fullName>
    </recommendedName>
</protein>
<organism evidence="4 5">
    <name type="scientific">Vigna mungo</name>
    <name type="common">Black gram</name>
    <name type="synonym">Phaseolus mungo</name>
    <dbReference type="NCBI Taxonomy" id="3915"/>
    <lineage>
        <taxon>Eukaryota</taxon>
        <taxon>Viridiplantae</taxon>
        <taxon>Streptophyta</taxon>
        <taxon>Embryophyta</taxon>
        <taxon>Tracheophyta</taxon>
        <taxon>Spermatophyta</taxon>
        <taxon>Magnoliopsida</taxon>
        <taxon>eudicotyledons</taxon>
        <taxon>Gunneridae</taxon>
        <taxon>Pentapetalae</taxon>
        <taxon>rosids</taxon>
        <taxon>fabids</taxon>
        <taxon>Fabales</taxon>
        <taxon>Fabaceae</taxon>
        <taxon>Papilionoideae</taxon>
        <taxon>50 kb inversion clade</taxon>
        <taxon>NPAAA clade</taxon>
        <taxon>indigoferoid/millettioid clade</taxon>
        <taxon>Phaseoleae</taxon>
        <taxon>Vigna</taxon>
    </lineage>
</organism>
<feature type="domain" description="ABC transporter" evidence="3">
    <location>
        <begin position="51"/>
        <end position="86"/>
    </location>
</feature>
<evidence type="ECO:0000313" key="4">
    <source>
        <dbReference type="EMBL" id="WVZ01709.1"/>
    </source>
</evidence>
<dbReference type="PANTHER" id="PTHR48042">
    <property type="entry name" value="ABC TRANSPORTER G FAMILY MEMBER 11"/>
    <property type="match status" value="1"/>
</dbReference>
<name>A0AAQ3N2M2_VIGMU</name>
<dbReference type="InterPro" id="IPR027417">
    <property type="entry name" value="P-loop_NTPase"/>
</dbReference>
<dbReference type="GO" id="GO:0005524">
    <property type="term" value="F:ATP binding"/>
    <property type="evidence" value="ECO:0007669"/>
    <property type="project" value="InterPro"/>
</dbReference>
<dbReference type="Pfam" id="PF00005">
    <property type="entry name" value="ABC_tran"/>
    <property type="match status" value="1"/>
</dbReference>
<reference evidence="4 5" key="1">
    <citation type="journal article" date="2023" name="Life. Sci Alliance">
        <title>Evolutionary insights into 3D genome organization and epigenetic landscape of Vigna mungo.</title>
        <authorList>
            <person name="Junaid A."/>
            <person name="Singh B."/>
            <person name="Bhatia S."/>
        </authorList>
    </citation>
    <scope>NUCLEOTIDE SEQUENCE [LARGE SCALE GENOMIC DNA]</scope>
    <source>
        <strain evidence="4">Urdbean</strain>
    </source>
</reference>
<evidence type="ECO:0000256" key="2">
    <source>
        <dbReference type="ARBA" id="ARBA00022448"/>
    </source>
</evidence>
<dbReference type="GO" id="GO:0016887">
    <property type="term" value="F:ATP hydrolysis activity"/>
    <property type="evidence" value="ECO:0007669"/>
    <property type="project" value="InterPro"/>
</dbReference>
<dbReference type="EMBL" id="CP144694">
    <property type="protein sequence ID" value="WVZ01709.1"/>
    <property type="molecule type" value="Genomic_DNA"/>
</dbReference>
<dbReference type="PANTHER" id="PTHR48042:SF15">
    <property type="entry name" value="ABC TRANSPORTER G FAMILY MEMBER 13"/>
    <property type="match status" value="1"/>
</dbReference>
<keyword evidence="5" id="KW-1185">Reference proteome</keyword>
<dbReference type="InterPro" id="IPR052215">
    <property type="entry name" value="Plant_ABCG"/>
</dbReference>
<comment type="similarity">
    <text evidence="1">Belongs to the ABC transporter superfamily. ABCG family. Eye pigment precursor importer (TC 3.A.1.204) subfamily.</text>
</comment>
<gene>
    <name evidence="4" type="ORF">V8G54_022515</name>
</gene>
<dbReference type="Gene3D" id="3.40.50.300">
    <property type="entry name" value="P-loop containing nucleotide triphosphate hydrolases"/>
    <property type="match status" value="1"/>
</dbReference>
<keyword evidence="2" id="KW-0813">Transport</keyword>
<evidence type="ECO:0000259" key="3">
    <source>
        <dbReference type="Pfam" id="PF00005"/>
    </source>
</evidence>
<dbReference type="InterPro" id="IPR003439">
    <property type="entry name" value="ABC_transporter-like_ATP-bd"/>
</dbReference>